<proteinExistence type="predicted"/>
<name>A0A0M8P1J6_9EURO</name>
<protein>
    <submittedName>
        <fullName evidence="2">Uncharacterized protein</fullName>
    </submittedName>
</protein>
<feature type="compositionally biased region" description="Basic residues" evidence="1">
    <location>
        <begin position="15"/>
        <end position="24"/>
    </location>
</feature>
<reference evidence="2 3" key="1">
    <citation type="submission" date="2015-08" db="EMBL/GenBank/DDBJ databases">
        <title>Genome sequencing of Penicillium nordicum.</title>
        <authorList>
            <person name="Nguyen H.D."/>
            <person name="Seifert K.A."/>
        </authorList>
    </citation>
    <scope>NUCLEOTIDE SEQUENCE [LARGE SCALE GENOMIC DNA]</scope>
    <source>
        <strain evidence="2 3">DAOMC 185683</strain>
    </source>
</reference>
<dbReference type="AlphaFoldDB" id="A0A0M8P1J6"/>
<keyword evidence="3" id="KW-1185">Reference proteome</keyword>
<evidence type="ECO:0000313" key="3">
    <source>
        <dbReference type="Proteomes" id="UP000037696"/>
    </source>
</evidence>
<gene>
    <name evidence="2" type="ORF">ACN38_g10651</name>
</gene>
<sequence length="103" mass="12560">MCWSRRDWRKQVKQKEKRKKKKREKQVCMCPRARCQNAENKKKKKKREPKKKKKKKKREPILLCTDDPVSDTSIKCPDAKPNQDQYGRASKDSDRRMYVLYMQ</sequence>
<dbReference type="Proteomes" id="UP000037696">
    <property type="component" value="Unassembled WGS sequence"/>
</dbReference>
<comment type="caution">
    <text evidence="2">The sequence shown here is derived from an EMBL/GenBank/DDBJ whole genome shotgun (WGS) entry which is preliminary data.</text>
</comment>
<feature type="compositionally biased region" description="Basic and acidic residues" evidence="1">
    <location>
        <begin position="1"/>
        <end position="14"/>
    </location>
</feature>
<accession>A0A0M8P1J6</accession>
<organism evidence="2 3">
    <name type="scientific">Penicillium nordicum</name>
    <dbReference type="NCBI Taxonomy" id="229535"/>
    <lineage>
        <taxon>Eukaryota</taxon>
        <taxon>Fungi</taxon>
        <taxon>Dikarya</taxon>
        <taxon>Ascomycota</taxon>
        <taxon>Pezizomycotina</taxon>
        <taxon>Eurotiomycetes</taxon>
        <taxon>Eurotiomycetidae</taxon>
        <taxon>Eurotiales</taxon>
        <taxon>Aspergillaceae</taxon>
        <taxon>Penicillium</taxon>
    </lineage>
</organism>
<dbReference type="EMBL" id="LHQQ01000248">
    <property type="protein sequence ID" value="KOS38530.1"/>
    <property type="molecule type" value="Genomic_DNA"/>
</dbReference>
<feature type="compositionally biased region" description="Basic residues" evidence="1">
    <location>
        <begin position="41"/>
        <end position="58"/>
    </location>
</feature>
<feature type="region of interest" description="Disordered" evidence="1">
    <location>
        <begin position="1"/>
        <end position="95"/>
    </location>
</feature>
<evidence type="ECO:0000256" key="1">
    <source>
        <dbReference type="SAM" id="MobiDB-lite"/>
    </source>
</evidence>
<evidence type="ECO:0000313" key="2">
    <source>
        <dbReference type="EMBL" id="KOS38530.1"/>
    </source>
</evidence>